<feature type="transmembrane region" description="Helical" evidence="8">
    <location>
        <begin position="306"/>
        <end position="329"/>
    </location>
</feature>
<dbReference type="GO" id="GO:0016020">
    <property type="term" value="C:membrane"/>
    <property type="evidence" value="ECO:0007669"/>
    <property type="project" value="UniProtKB-SubCell"/>
</dbReference>
<evidence type="ECO:0000256" key="5">
    <source>
        <dbReference type="ARBA" id="ARBA00022692"/>
    </source>
</evidence>
<evidence type="ECO:0000256" key="1">
    <source>
        <dbReference type="ARBA" id="ARBA00004141"/>
    </source>
</evidence>
<evidence type="ECO:0000313" key="10">
    <source>
        <dbReference type="Proteomes" id="UP000189464"/>
    </source>
</evidence>
<sequence length="371" mass="41560">MIREGKIGFTEGFALIFISYISKIFLVEPSLQIETAKNMAWLLVLFGVLLTLVEFWIIVSLMKRHKNSTIIETSEELLGPYLGILCSLSFGLFFIVEEAILIRRYAETLIMASLPETPISVVMVILTLAAVISCYYGIEAMARVSRISLTFILLGIVVLFVAVTGYIHMTNFYPLWSVELVKPLVEYLPRFIIFSEGLLAVVLFQTFGSWQNCRSAGLLAIACGGFIRLSLVVLLILTFGVEIATEKSLPFFNLSRLVSLGSFFQRAESVFLLTWAMVGFLKLALNMYAATVILARIFRLPDYRPLIWVVSLLCFSLSIIPKDLSAVIALDVGFFKIWGIVPTIILPILLLLVSLIRKPGKKKELEPEPVK</sequence>
<feature type="transmembrane region" description="Helical" evidence="8">
    <location>
        <begin position="82"/>
        <end position="106"/>
    </location>
</feature>
<feature type="transmembrane region" description="Helical" evidence="8">
    <location>
        <begin position="335"/>
        <end position="356"/>
    </location>
</feature>
<evidence type="ECO:0000256" key="7">
    <source>
        <dbReference type="ARBA" id="ARBA00023136"/>
    </source>
</evidence>
<evidence type="ECO:0000256" key="3">
    <source>
        <dbReference type="ARBA" id="ARBA00022448"/>
    </source>
</evidence>
<feature type="transmembrane region" description="Helical" evidence="8">
    <location>
        <begin position="187"/>
        <end position="204"/>
    </location>
</feature>
<keyword evidence="5 8" id="KW-0812">Transmembrane</keyword>
<dbReference type="Pfam" id="PF03845">
    <property type="entry name" value="Spore_permease"/>
    <property type="match status" value="1"/>
</dbReference>
<keyword evidence="10" id="KW-1185">Reference proteome</keyword>
<dbReference type="RefSeq" id="WP_077714167.1">
    <property type="nucleotide sequence ID" value="NZ_CP019698.1"/>
</dbReference>
<evidence type="ECO:0000256" key="2">
    <source>
        <dbReference type="ARBA" id="ARBA00007998"/>
    </source>
</evidence>
<feature type="transmembrane region" description="Helical" evidence="8">
    <location>
        <begin position="147"/>
        <end position="167"/>
    </location>
</feature>
<dbReference type="OrthoDB" id="1675410at2"/>
<keyword evidence="6 8" id="KW-1133">Transmembrane helix</keyword>
<evidence type="ECO:0000256" key="4">
    <source>
        <dbReference type="ARBA" id="ARBA00022544"/>
    </source>
</evidence>
<organism evidence="9 10">
    <name type="scientific">Desulforamulus ferrireducens</name>
    <dbReference type="NCBI Taxonomy" id="1833852"/>
    <lineage>
        <taxon>Bacteria</taxon>
        <taxon>Bacillati</taxon>
        <taxon>Bacillota</taxon>
        <taxon>Clostridia</taxon>
        <taxon>Eubacteriales</taxon>
        <taxon>Peptococcaceae</taxon>
        <taxon>Desulforamulus</taxon>
    </lineage>
</organism>
<keyword evidence="4" id="KW-0309">Germination</keyword>
<dbReference type="GO" id="GO:0009847">
    <property type="term" value="P:spore germination"/>
    <property type="evidence" value="ECO:0007669"/>
    <property type="project" value="InterPro"/>
</dbReference>
<dbReference type="PANTHER" id="PTHR34975">
    <property type="entry name" value="SPORE GERMINATION PROTEIN A2"/>
    <property type="match status" value="1"/>
</dbReference>
<keyword evidence="7 8" id="KW-0472">Membrane</keyword>
<evidence type="ECO:0000313" key="9">
    <source>
        <dbReference type="EMBL" id="AQS59090.1"/>
    </source>
</evidence>
<protein>
    <submittedName>
        <fullName evidence="9">Spore gernimation protein</fullName>
    </submittedName>
</protein>
<evidence type="ECO:0000256" key="6">
    <source>
        <dbReference type="ARBA" id="ARBA00022989"/>
    </source>
</evidence>
<feature type="transmembrane region" description="Helical" evidence="8">
    <location>
        <begin position="216"/>
        <end position="241"/>
    </location>
</feature>
<proteinExistence type="inferred from homology"/>
<dbReference type="Proteomes" id="UP000189464">
    <property type="component" value="Chromosome"/>
</dbReference>
<comment type="similarity">
    <text evidence="2">Belongs to the amino acid-polyamine-organocation (APC) superfamily. Spore germination protein (SGP) (TC 2.A.3.9) family.</text>
</comment>
<dbReference type="EMBL" id="CP019698">
    <property type="protein sequence ID" value="AQS59090.1"/>
    <property type="molecule type" value="Genomic_DNA"/>
</dbReference>
<accession>A0A1S6IWF9</accession>
<keyword evidence="3" id="KW-0813">Transport</keyword>
<name>A0A1S6IWF9_9FIRM</name>
<dbReference type="STRING" id="1833852.B0537_08350"/>
<dbReference type="InterPro" id="IPR004761">
    <property type="entry name" value="Spore_GerAB"/>
</dbReference>
<feature type="transmembrane region" description="Helical" evidence="8">
    <location>
        <begin position="270"/>
        <end position="294"/>
    </location>
</feature>
<evidence type="ECO:0000256" key="8">
    <source>
        <dbReference type="SAM" id="Phobius"/>
    </source>
</evidence>
<feature type="transmembrane region" description="Helical" evidence="8">
    <location>
        <begin position="118"/>
        <end position="138"/>
    </location>
</feature>
<feature type="transmembrane region" description="Helical" evidence="8">
    <location>
        <begin position="7"/>
        <end position="27"/>
    </location>
</feature>
<reference evidence="9 10" key="1">
    <citation type="journal article" date="2016" name="Int. J. Syst. Evol. Microbiol.">
        <title>Desulfotomaculum ferrireducens sp. nov., a moderately thermophilic sulfate-reducing and dissimilatory Fe(III)-reducing bacterium isolated from compost.</title>
        <authorList>
            <person name="Yang G."/>
            <person name="Guo J."/>
            <person name="Zhuang L."/>
            <person name="Yuan Y."/>
            <person name="Zhou S."/>
        </authorList>
    </citation>
    <scope>NUCLEOTIDE SEQUENCE [LARGE SCALE GENOMIC DNA]</scope>
    <source>
        <strain evidence="9 10">GSS09</strain>
    </source>
</reference>
<gene>
    <name evidence="9" type="ORF">B0537_08350</name>
</gene>
<comment type="subcellular location">
    <subcellularLocation>
        <location evidence="1">Membrane</location>
        <topology evidence="1">Multi-pass membrane protein</topology>
    </subcellularLocation>
</comment>
<dbReference type="PANTHER" id="PTHR34975:SF2">
    <property type="entry name" value="SPORE GERMINATION PROTEIN A2"/>
    <property type="match status" value="1"/>
</dbReference>
<dbReference type="KEGG" id="dfg:B0537_08350"/>
<feature type="transmembrane region" description="Helical" evidence="8">
    <location>
        <begin position="39"/>
        <end position="61"/>
    </location>
</feature>
<dbReference type="NCBIfam" id="TIGR00912">
    <property type="entry name" value="2A0309"/>
    <property type="match status" value="1"/>
</dbReference>
<dbReference type="AlphaFoldDB" id="A0A1S6IWF9"/>